<accession>A0A7W8XR29</accession>
<comment type="caution">
    <text evidence="2">The sequence shown here is derived from an EMBL/GenBank/DDBJ whole genome shotgun (WGS) entry which is preliminary data.</text>
</comment>
<dbReference type="Pfam" id="PF00583">
    <property type="entry name" value="Acetyltransf_1"/>
    <property type="match status" value="1"/>
</dbReference>
<dbReference type="InterPro" id="IPR016181">
    <property type="entry name" value="Acyl_CoA_acyltransferase"/>
</dbReference>
<evidence type="ECO:0000313" key="3">
    <source>
        <dbReference type="Proteomes" id="UP000549882"/>
    </source>
</evidence>
<dbReference type="EMBL" id="JACHBI010000004">
    <property type="protein sequence ID" value="MBB5573744.1"/>
    <property type="molecule type" value="Genomic_DNA"/>
</dbReference>
<dbReference type="RefSeq" id="WP_107109834.1">
    <property type="nucleotide sequence ID" value="NZ_JACHBI010000004.1"/>
</dbReference>
<evidence type="ECO:0000313" key="2">
    <source>
        <dbReference type="EMBL" id="MBB5573744.1"/>
    </source>
</evidence>
<dbReference type="Gene3D" id="3.40.630.30">
    <property type="match status" value="1"/>
</dbReference>
<protein>
    <submittedName>
        <fullName evidence="2">Ribosomal protein S18 acetylase RimI-like enzyme</fullName>
    </submittedName>
</protein>
<proteinExistence type="predicted"/>
<dbReference type="GO" id="GO:0016747">
    <property type="term" value="F:acyltransferase activity, transferring groups other than amino-acyl groups"/>
    <property type="evidence" value="ECO:0007669"/>
    <property type="project" value="InterPro"/>
</dbReference>
<dbReference type="GO" id="GO:0005840">
    <property type="term" value="C:ribosome"/>
    <property type="evidence" value="ECO:0007669"/>
    <property type="project" value="UniProtKB-KW"/>
</dbReference>
<evidence type="ECO:0000259" key="1">
    <source>
        <dbReference type="PROSITE" id="PS51186"/>
    </source>
</evidence>
<keyword evidence="3" id="KW-1185">Reference proteome</keyword>
<name>A0A7W8XR29_9HYPH</name>
<reference evidence="2 3" key="1">
    <citation type="submission" date="2020-08" db="EMBL/GenBank/DDBJ databases">
        <title>Genomic Encyclopedia of Type Strains, Phase IV (KMG-V): Genome sequencing to study the core and pangenomes of soil and plant-associated prokaryotes.</title>
        <authorList>
            <person name="Whitman W."/>
        </authorList>
    </citation>
    <scope>NUCLEOTIDE SEQUENCE [LARGE SCALE GENOMIC DNA]</scope>
    <source>
        <strain evidence="2 3">SEMIA 4064</strain>
    </source>
</reference>
<gene>
    <name evidence="2" type="ORF">GGD50_002366</name>
</gene>
<keyword evidence="2" id="KW-0687">Ribonucleoprotein</keyword>
<sequence length="159" mass="17892">MNGLMMTREPGPQDKDWIVKLLTERWGDTKVVAHDETFDLLDLPALVVDPDQGLATYRMQGNEAELMSLDAVRPGQGVGTALIDALADQLRRQGLSALWVMTTNDNLDALRFYQRRGFELRRVRPGAVDKARLLKPSIPRIADNGIPIRDELDLCLRLL</sequence>
<dbReference type="AlphaFoldDB" id="A0A7W8XR29"/>
<dbReference type="PROSITE" id="PS51186">
    <property type="entry name" value="GNAT"/>
    <property type="match status" value="1"/>
</dbReference>
<dbReference type="SUPFAM" id="SSF55729">
    <property type="entry name" value="Acyl-CoA N-acyltransferases (Nat)"/>
    <property type="match status" value="1"/>
</dbReference>
<feature type="domain" description="N-acetyltransferase" evidence="1">
    <location>
        <begin position="5"/>
        <end position="139"/>
    </location>
</feature>
<dbReference type="CDD" id="cd04301">
    <property type="entry name" value="NAT_SF"/>
    <property type="match status" value="1"/>
</dbReference>
<dbReference type="Proteomes" id="UP000549882">
    <property type="component" value="Unassembled WGS sequence"/>
</dbReference>
<keyword evidence="2" id="KW-0689">Ribosomal protein</keyword>
<dbReference type="InterPro" id="IPR000182">
    <property type="entry name" value="GNAT_dom"/>
</dbReference>
<organism evidence="2 3">
    <name type="scientific">Rhizobium paranaense</name>
    <dbReference type="NCBI Taxonomy" id="1650438"/>
    <lineage>
        <taxon>Bacteria</taxon>
        <taxon>Pseudomonadati</taxon>
        <taxon>Pseudomonadota</taxon>
        <taxon>Alphaproteobacteria</taxon>
        <taxon>Hyphomicrobiales</taxon>
        <taxon>Rhizobiaceae</taxon>
        <taxon>Rhizobium/Agrobacterium group</taxon>
        <taxon>Rhizobium</taxon>
    </lineage>
</organism>